<comment type="subcellular location">
    <subcellularLocation>
        <location evidence="7">Cell membrane</location>
        <topology evidence="7">Lipid-anchor</topology>
        <topology evidence="7">GPI-anchor</topology>
    </subcellularLocation>
    <subcellularLocation>
        <location evidence="1">Membrane</location>
        <topology evidence="1">Lipid-anchor</topology>
        <topology evidence="1">GPI-anchor</topology>
    </subcellularLocation>
</comment>
<protein>
    <recommendedName>
        <fullName evidence="7">1,3-beta-glucanosyltransferase</fullName>
        <ecNumber evidence="7">2.4.1.-</ecNumber>
    </recommendedName>
</protein>
<evidence type="ECO:0000259" key="8">
    <source>
        <dbReference type="SMART" id="SM00768"/>
    </source>
</evidence>
<comment type="function">
    <text evidence="7">Splits internally a 1,3-beta-glucan molecule and transfers the newly generated reducing end (the donor) to the non-reducing end of another 1,3-beta-glucan molecule (the acceptor) forming a 1,3-beta linkage, resulting in the elongation of 1,3-beta-glucan chains in the cell wall.</text>
</comment>
<comment type="caution">
    <text evidence="9">The sequence shown here is derived from an EMBL/GenBank/DDBJ whole genome shotgun (WGS) entry which is preliminary data.</text>
</comment>
<dbReference type="GO" id="GO:0098552">
    <property type="term" value="C:side of membrane"/>
    <property type="evidence" value="ECO:0007669"/>
    <property type="project" value="UniProtKB-KW"/>
</dbReference>
<dbReference type="Pfam" id="PF03198">
    <property type="entry name" value="Glyco_hydro_72"/>
    <property type="match status" value="1"/>
</dbReference>
<dbReference type="PANTHER" id="PTHR31468:SF10">
    <property type="entry name" value="1,3-BETA-GLUCANOSYLTRANSFERASE GAS2"/>
    <property type="match status" value="1"/>
</dbReference>
<dbReference type="FunFam" id="3.20.20.80:FF:000038">
    <property type="entry name" value="1,3-beta-glucanosyltransferase"/>
    <property type="match status" value="1"/>
</dbReference>
<dbReference type="GO" id="GO:0005886">
    <property type="term" value="C:plasma membrane"/>
    <property type="evidence" value="ECO:0007669"/>
    <property type="project" value="UniProtKB-SubCell"/>
</dbReference>
<evidence type="ECO:0000256" key="5">
    <source>
        <dbReference type="ARBA" id="ARBA00023157"/>
    </source>
</evidence>
<dbReference type="EC" id="2.4.1.-" evidence="7"/>
<accession>A0A9P7VEZ9</accession>
<keyword evidence="3 7" id="KW-0336">GPI-anchor</keyword>
<keyword evidence="10" id="KW-1185">Reference proteome</keyword>
<keyword evidence="7" id="KW-0808">Transferase</keyword>
<evidence type="ECO:0000256" key="6">
    <source>
        <dbReference type="ARBA" id="ARBA00023180"/>
    </source>
</evidence>
<keyword evidence="6" id="KW-0325">Glycoprotein</keyword>
<dbReference type="OrthoDB" id="421038at2759"/>
<gene>
    <name evidence="9" type="ORF">KQ657_000039</name>
</gene>
<dbReference type="InterPro" id="IPR004886">
    <property type="entry name" value="Glucanosyltransferase"/>
</dbReference>
<dbReference type="Pfam" id="PF07983">
    <property type="entry name" value="X8"/>
    <property type="match status" value="1"/>
</dbReference>
<evidence type="ECO:0000313" key="9">
    <source>
        <dbReference type="EMBL" id="KAG7196031.1"/>
    </source>
</evidence>
<dbReference type="SMART" id="SM00768">
    <property type="entry name" value="X8"/>
    <property type="match status" value="1"/>
</dbReference>
<dbReference type="PANTHER" id="PTHR31468">
    <property type="entry name" value="1,3-BETA-GLUCANOSYLTRANSFERASE GAS1"/>
    <property type="match status" value="1"/>
</dbReference>
<dbReference type="GeneID" id="66113413"/>
<dbReference type="GO" id="GO:1903561">
    <property type="term" value="C:extracellular vesicle"/>
    <property type="evidence" value="ECO:0007669"/>
    <property type="project" value="UniProtKB-ARBA"/>
</dbReference>
<dbReference type="SUPFAM" id="SSF51445">
    <property type="entry name" value="(Trans)glycosidases"/>
    <property type="match status" value="1"/>
</dbReference>
<feature type="signal peptide" evidence="7">
    <location>
        <begin position="1"/>
        <end position="19"/>
    </location>
</feature>
<organism evidence="9 10">
    <name type="scientific">Scheffersomyces spartinae</name>
    <dbReference type="NCBI Taxonomy" id="45513"/>
    <lineage>
        <taxon>Eukaryota</taxon>
        <taxon>Fungi</taxon>
        <taxon>Dikarya</taxon>
        <taxon>Ascomycota</taxon>
        <taxon>Saccharomycotina</taxon>
        <taxon>Pichiomycetes</taxon>
        <taxon>Debaryomycetaceae</taxon>
        <taxon>Scheffersomyces</taxon>
    </lineage>
</organism>
<evidence type="ECO:0000256" key="7">
    <source>
        <dbReference type="RuleBase" id="RU361209"/>
    </source>
</evidence>
<comment type="similarity">
    <text evidence="2 7">Belongs to the glycosyl hydrolase 72 family.</text>
</comment>
<dbReference type="EMBL" id="JAHMUF010000001">
    <property type="protein sequence ID" value="KAG7196031.1"/>
    <property type="molecule type" value="Genomic_DNA"/>
</dbReference>
<evidence type="ECO:0000256" key="3">
    <source>
        <dbReference type="ARBA" id="ARBA00022622"/>
    </source>
</evidence>
<evidence type="ECO:0000256" key="4">
    <source>
        <dbReference type="ARBA" id="ARBA00022729"/>
    </source>
</evidence>
<evidence type="ECO:0000256" key="2">
    <source>
        <dbReference type="ARBA" id="ARBA00007528"/>
    </source>
</evidence>
<feature type="domain" description="X8" evidence="8">
    <location>
        <begin position="392"/>
        <end position="478"/>
    </location>
</feature>
<dbReference type="Proteomes" id="UP000790833">
    <property type="component" value="Unassembled WGS sequence"/>
</dbReference>
<dbReference type="RefSeq" id="XP_043051576.1">
    <property type="nucleotide sequence ID" value="XM_043190899.1"/>
</dbReference>
<dbReference type="AlphaFoldDB" id="A0A9P7VEZ9"/>
<keyword evidence="7" id="KW-0449">Lipoprotein</keyword>
<dbReference type="InterPro" id="IPR012946">
    <property type="entry name" value="X8"/>
</dbReference>
<evidence type="ECO:0000313" key="10">
    <source>
        <dbReference type="Proteomes" id="UP000790833"/>
    </source>
</evidence>
<keyword evidence="7" id="KW-0472">Membrane</keyword>
<dbReference type="GO" id="GO:0042124">
    <property type="term" value="F:1,3-beta-glucanosyltransferase activity"/>
    <property type="evidence" value="ECO:0007669"/>
    <property type="project" value="TreeGrafter"/>
</dbReference>
<evidence type="ECO:0000256" key="1">
    <source>
        <dbReference type="ARBA" id="ARBA00004589"/>
    </source>
</evidence>
<feature type="chain" id="PRO_5040539429" description="1,3-beta-glucanosyltransferase" evidence="7">
    <location>
        <begin position="20"/>
        <end position="554"/>
    </location>
</feature>
<dbReference type="InterPro" id="IPR017853">
    <property type="entry name" value="GH"/>
</dbReference>
<dbReference type="GO" id="GO:0031505">
    <property type="term" value="P:fungal-type cell wall organization"/>
    <property type="evidence" value="ECO:0007669"/>
    <property type="project" value="UniProtKB-ARBA"/>
</dbReference>
<dbReference type="GO" id="GO:0071970">
    <property type="term" value="P:fungal-type cell wall (1-&gt;3)-beta-D-glucan biosynthetic process"/>
    <property type="evidence" value="ECO:0007669"/>
    <property type="project" value="TreeGrafter"/>
</dbReference>
<keyword evidence="5" id="KW-1015">Disulfide bond</keyword>
<dbReference type="GO" id="GO:0030445">
    <property type="term" value="C:yeast-form cell wall"/>
    <property type="evidence" value="ECO:0007669"/>
    <property type="project" value="UniProtKB-ARBA"/>
</dbReference>
<name>A0A9P7VEZ9_9ASCO</name>
<sequence length="554" mass="62245">MNLIFSVFTILLSGYLTQASTSPLVVVGNKFHDLSNGNQFFFKGIAYQAQRSRNAPYDRTTETPYIDNLANATVCMRDLTNLKELGVNIIRVYQIDPTKNHDYCMKVLSEAGVYVIADLAEPNMSIDRNNPFWDVDIFDRYKVVIDSMHKYDNVAGFLVGNEVANSKLTTSSAPFVKAAVRDTKQYIKQKGYRRIPIGYASNDDAEIRNHLANYFVCTDGEEVGTADFYGINIYEWCGYSSYQTSGYRERTAEFQNFPVPIFFSEFGCNTVSPRPFTEIEALLSPPMTKVFSGGIAYEYFNYENNYGVVQETGTGDVVKLTDFEYLKNRYVSIDPEGIHIELSRNQTTNGGGDNHNAYSPIQCFRSTPFWKVSSLTPPTPNYNKCECLQASFSCILSPYTTCNEQELIREICTEIDCGEIEVDGAKGVYGKFSDCSLKQRASHALNLYYNKHNEDPERCDFNGRAILITNSDEKDLESIHALNGLKCLEILGGDSPISNVRHEVAGGNNKVGQVSGINSNRFNQTTKLMLSEGSRLHRMAHLILLAQAANYIHI</sequence>
<proteinExistence type="inferred from homology"/>
<dbReference type="Gene3D" id="1.20.58.1040">
    <property type="match status" value="1"/>
</dbReference>
<dbReference type="Gene3D" id="3.20.20.80">
    <property type="entry name" value="Glycosidases"/>
    <property type="match status" value="1"/>
</dbReference>
<keyword evidence="4 7" id="KW-0732">Signal</keyword>
<reference evidence="9" key="1">
    <citation type="submission" date="2021-03" db="EMBL/GenBank/DDBJ databases">
        <authorList>
            <person name="Palmer J.M."/>
        </authorList>
    </citation>
    <scope>NUCLEOTIDE SEQUENCE</scope>
    <source>
        <strain evidence="9">ARV_011</strain>
    </source>
</reference>